<dbReference type="RefSeq" id="WP_007625287.1">
    <property type="nucleotide sequence ID" value="NZ_BAEO01000065.1"/>
</dbReference>
<gene>
    <name evidence="4" type="ORF">GARC_4924</name>
</gene>
<evidence type="ECO:0000313" key="5">
    <source>
        <dbReference type="Proteomes" id="UP000006327"/>
    </source>
</evidence>
<keyword evidence="1" id="KW-0812">Transmembrane</keyword>
<dbReference type="OrthoDB" id="5289013at2"/>
<keyword evidence="1" id="KW-1133">Transmembrane helix</keyword>
<feature type="transmembrane region" description="Helical" evidence="1">
    <location>
        <begin position="274"/>
        <end position="295"/>
    </location>
</feature>
<keyword evidence="1" id="KW-0472">Membrane</keyword>
<name>K6ZEM6_9ALTE</name>
<dbReference type="NCBIfam" id="TIGR00254">
    <property type="entry name" value="GGDEF"/>
    <property type="match status" value="1"/>
</dbReference>
<keyword evidence="5" id="KW-1185">Reference proteome</keyword>
<dbReference type="AlphaFoldDB" id="K6ZEM6"/>
<sequence>MTKLFSLLFPLFFSLFSYAQEIIPNNEYCQIQLINTEQARSASPRVENLVKEKGALLSIPAGKSRLRLSCRLDEQAVFTFGKDEIMDVSWEAQQVKLIPLAASSPSFLLPTGTFSVDFIFLTHHNFKQNFVWKPVAAFLDYSLFNNIIMGVFYGLCLTLILYVYFMGQVVGDTRFQFYSLYVFCAATFFLLQEGQLNIFLPQQNFLLSHQFYLLFAGLTVFTATVFIVRLTELQSAWPKITRYGLELGASGVLLMSVLMLFLDHNNLSGLIGNTMARMTLLLMLGILILVSIQAYRNVQGATLVFLSLALMVVAMIFRIVLNDVNPFLQRYALIIAFAFEAFILAIAVSARIKNIKADKMLAESQANTDELCNVLNRRGWNKKTNEVLSEQKTNGGFICLLYIDLNDFKQINDKWGHDAGDKVLKVVADIIRHQLHSIDSIGRIGGDEFVTLSIFHQRSEAENLAIRVRERLQAVNLYIDKQTKIEVSASVGHVIYDEPPKGVDHMLSQADESMYQIKRSNKQVQNQQKNYANS</sequence>
<comment type="caution">
    <text evidence="4">The sequence shown here is derived from an EMBL/GenBank/DDBJ whole genome shotgun (WGS) entry which is preliminary data.</text>
</comment>
<feature type="chain" id="PRO_5005687304" description="GGDEF domain-containing protein" evidence="2">
    <location>
        <begin position="20"/>
        <end position="534"/>
    </location>
</feature>
<dbReference type="PANTHER" id="PTHR46663:SF2">
    <property type="entry name" value="GGDEF DOMAIN-CONTAINING PROTEIN"/>
    <property type="match status" value="1"/>
</dbReference>
<dbReference type="InterPro" id="IPR000160">
    <property type="entry name" value="GGDEF_dom"/>
</dbReference>
<evidence type="ECO:0000313" key="4">
    <source>
        <dbReference type="EMBL" id="GAC21860.1"/>
    </source>
</evidence>
<reference evidence="4 5" key="1">
    <citation type="journal article" date="2017" name="Antonie Van Leeuwenhoek">
        <title>Rhizobium rhizosphaerae sp. nov., a novel species isolated from rice rhizosphere.</title>
        <authorList>
            <person name="Zhao J.J."/>
            <person name="Zhang J."/>
            <person name="Zhang R.J."/>
            <person name="Zhang C.W."/>
            <person name="Yin H.Q."/>
            <person name="Zhang X.X."/>
        </authorList>
    </citation>
    <scope>NUCLEOTIDE SEQUENCE [LARGE SCALE GENOMIC DNA]</scope>
    <source>
        <strain evidence="4 5">BSs20135</strain>
    </source>
</reference>
<dbReference type="PANTHER" id="PTHR46663">
    <property type="entry name" value="DIGUANYLATE CYCLASE DGCT-RELATED"/>
    <property type="match status" value="1"/>
</dbReference>
<dbReference type="Proteomes" id="UP000006327">
    <property type="component" value="Unassembled WGS sequence"/>
</dbReference>
<dbReference type="SUPFAM" id="SSF55073">
    <property type="entry name" value="Nucleotide cyclase"/>
    <property type="match status" value="1"/>
</dbReference>
<dbReference type="Pfam" id="PF00990">
    <property type="entry name" value="GGDEF"/>
    <property type="match status" value="1"/>
</dbReference>
<feature type="transmembrane region" description="Helical" evidence="1">
    <location>
        <begin position="143"/>
        <end position="163"/>
    </location>
</feature>
<proteinExistence type="predicted"/>
<keyword evidence="2" id="KW-0732">Signal</keyword>
<feature type="domain" description="GGDEF" evidence="3">
    <location>
        <begin position="396"/>
        <end position="533"/>
    </location>
</feature>
<dbReference type="InterPro" id="IPR029787">
    <property type="entry name" value="Nucleotide_cyclase"/>
</dbReference>
<protein>
    <recommendedName>
        <fullName evidence="3">GGDEF domain-containing protein</fullName>
    </recommendedName>
</protein>
<evidence type="ECO:0000259" key="3">
    <source>
        <dbReference type="PROSITE" id="PS50887"/>
    </source>
</evidence>
<feature type="signal peptide" evidence="2">
    <location>
        <begin position="1"/>
        <end position="19"/>
    </location>
</feature>
<evidence type="ECO:0000256" key="1">
    <source>
        <dbReference type="SAM" id="Phobius"/>
    </source>
</evidence>
<dbReference type="eggNOG" id="COG2199">
    <property type="taxonomic scope" value="Bacteria"/>
</dbReference>
<evidence type="ECO:0000256" key="2">
    <source>
        <dbReference type="SAM" id="SignalP"/>
    </source>
</evidence>
<feature type="transmembrane region" description="Helical" evidence="1">
    <location>
        <begin position="175"/>
        <end position="191"/>
    </location>
</feature>
<dbReference type="Gene3D" id="3.30.70.270">
    <property type="match status" value="1"/>
</dbReference>
<feature type="transmembrane region" description="Helical" evidence="1">
    <location>
        <begin position="211"/>
        <end position="231"/>
    </location>
</feature>
<dbReference type="PROSITE" id="PS50887">
    <property type="entry name" value="GGDEF"/>
    <property type="match status" value="1"/>
</dbReference>
<feature type="transmembrane region" description="Helical" evidence="1">
    <location>
        <begin position="302"/>
        <end position="321"/>
    </location>
</feature>
<dbReference type="Pfam" id="PF07695">
    <property type="entry name" value="7TMR-DISM_7TM"/>
    <property type="match status" value="1"/>
</dbReference>
<dbReference type="InterPro" id="IPR052163">
    <property type="entry name" value="DGC-Regulatory_Protein"/>
</dbReference>
<dbReference type="CDD" id="cd01949">
    <property type="entry name" value="GGDEF"/>
    <property type="match status" value="1"/>
</dbReference>
<organism evidence="4 5">
    <name type="scientific">Paraglaciecola arctica BSs20135</name>
    <dbReference type="NCBI Taxonomy" id="493475"/>
    <lineage>
        <taxon>Bacteria</taxon>
        <taxon>Pseudomonadati</taxon>
        <taxon>Pseudomonadota</taxon>
        <taxon>Gammaproteobacteria</taxon>
        <taxon>Alteromonadales</taxon>
        <taxon>Alteromonadaceae</taxon>
        <taxon>Paraglaciecola</taxon>
    </lineage>
</organism>
<dbReference type="SMART" id="SM00267">
    <property type="entry name" value="GGDEF"/>
    <property type="match status" value="1"/>
</dbReference>
<feature type="transmembrane region" description="Helical" evidence="1">
    <location>
        <begin position="327"/>
        <end position="350"/>
    </location>
</feature>
<accession>K6ZEM6</accession>
<dbReference type="STRING" id="493475.GARC_4924"/>
<dbReference type="InterPro" id="IPR043128">
    <property type="entry name" value="Rev_trsase/Diguanyl_cyclase"/>
</dbReference>
<dbReference type="EMBL" id="BAEO01000065">
    <property type="protein sequence ID" value="GAC21860.1"/>
    <property type="molecule type" value="Genomic_DNA"/>
</dbReference>
<dbReference type="InterPro" id="IPR011623">
    <property type="entry name" value="7TMR_DISM_rcpt_extracell_dom1"/>
</dbReference>
<feature type="transmembrane region" description="Helical" evidence="1">
    <location>
        <begin position="243"/>
        <end position="262"/>
    </location>
</feature>